<accession>M2PJX2</accession>
<dbReference type="PATRIC" id="fig|1238180.3.peg.5719"/>
<feature type="transmembrane region" description="Helical" evidence="1">
    <location>
        <begin position="41"/>
        <end position="62"/>
    </location>
</feature>
<keyword evidence="1" id="KW-0472">Membrane</keyword>
<evidence type="ECO:0000313" key="4">
    <source>
        <dbReference type="Proteomes" id="UP000014137"/>
    </source>
</evidence>
<dbReference type="SUPFAM" id="SSF141571">
    <property type="entry name" value="Pentapeptide repeat-like"/>
    <property type="match status" value="1"/>
</dbReference>
<evidence type="ECO:0008006" key="5">
    <source>
        <dbReference type="Google" id="ProtNLM"/>
    </source>
</evidence>
<evidence type="ECO:0000256" key="1">
    <source>
        <dbReference type="SAM" id="Phobius"/>
    </source>
</evidence>
<evidence type="ECO:0000256" key="2">
    <source>
        <dbReference type="SAM" id="SignalP"/>
    </source>
</evidence>
<dbReference type="EMBL" id="ANMG01000055">
    <property type="protein sequence ID" value="EMD24783.1"/>
    <property type="molecule type" value="Genomic_DNA"/>
</dbReference>
<evidence type="ECO:0000313" key="3">
    <source>
        <dbReference type="EMBL" id="EMD24783.1"/>
    </source>
</evidence>
<name>M2PJX2_9PSEU</name>
<feature type="transmembrane region" description="Helical" evidence="1">
    <location>
        <begin position="83"/>
        <end position="105"/>
    </location>
</feature>
<feature type="chain" id="PRO_5004022227" description="Pentapeptide repeat family protein" evidence="2">
    <location>
        <begin position="23"/>
        <end position="424"/>
    </location>
</feature>
<keyword evidence="2" id="KW-0732">Signal</keyword>
<dbReference type="InterPro" id="IPR001646">
    <property type="entry name" value="5peptide_repeat"/>
</dbReference>
<dbReference type="Proteomes" id="UP000014137">
    <property type="component" value="Unassembled WGS sequence"/>
</dbReference>
<feature type="signal peptide" evidence="2">
    <location>
        <begin position="1"/>
        <end position="22"/>
    </location>
</feature>
<dbReference type="PANTHER" id="PTHR14136">
    <property type="entry name" value="BTB_POZ DOMAIN-CONTAINING PROTEIN KCTD9"/>
    <property type="match status" value="1"/>
</dbReference>
<sequence length="424" mass="44812">MNPRPRGRAVLLLSSASVVAGAAVAGWAARSWWGPLWAWLAAWWAVPLSMVLVVAGGAGLASHTRRDSDDEPSDLRVISVRSIAVGGTVLLAIGITAIIVLLRLYGGTGPSVQLDAIRTAGTIVVGTGGAAALLLAARRQRSAELALTDQRSVARQTEHDAAERRITELYTKAVEQLGADAAPVRLGGLYALERLGRSSDAQRETILDVVCAYLRMPLPVDRENVAENAGCSSGKPTRDQTEERQVRLAAQQILHRARRPGPDLWQVGRINLRGADLAGSDLSGINLTSAILNEANLVGADLSGADLTNADLADAKLDGIVLRRTTLTGVVLDRTDLSEQALPGLNLVGAHLEGTNLSRADLAGVILRDAVLRGANLTEADLTGADLRNVTLRTVDTTRTIFGSSLSREQLQEVTTSGLVNDPE</sequence>
<dbReference type="Pfam" id="PF00805">
    <property type="entry name" value="Pentapeptide"/>
    <property type="match status" value="2"/>
</dbReference>
<keyword evidence="1" id="KW-0812">Transmembrane</keyword>
<keyword evidence="1" id="KW-1133">Transmembrane helix</keyword>
<dbReference type="InterPro" id="IPR051082">
    <property type="entry name" value="Pentapeptide-BTB/POZ_domain"/>
</dbReference>
<gene>
    <name evidence="3" type="ORF">C791_5803</name>
</gene>
<reference evidence="3 4" key="1">
    <citation type="submission" date="2012-10" db="EMBL/GenBank/DDBJ databases">
        <title>Genome assembly of Amycolatopsis azurea DSM 43854.</title>
        <authorList>
            <person name="Khatri I."/>
            <person name="Kaur I."/>
            <person name="Subramanian S."/>
            <person name="Mayilraj S."/>
        </authorList>
    </citation>
    <scope>NUCLEOTIDE SEQUENCE [LARGE SCALE GENOMIC DNA]</scope>
    <source>
        <strain evidence="3 4">DSM 43854</strain>
    </source>
</reference>
<proteinExistence type="predicted"/>
<organism evidence="3 4">
    <name type="scientific">Amycolatopsis azurea DSM 43854</name>
    <dbReference type="NCBI Taxonomy" id="1238180"/>
    <lineage>
        <taxon>Bacteria</taxon>
        <taxon>Bacillati</taxon>
        <taxon>Actinomycetota</taxon>
        <taxon>Actinomycetes</taxon>
        <taxon>Pseudonocardiales</taxon>
        <taxon>Pseudonocardiaceae</taxon>
        <taxon>Amycolatopsis</taxon>
    </lineage>
</organism>
<dbReference type="AlphaFoldDB" id="M2PJX2"/>
<protein>
    <recommendedName>
        <fullName evidence="5">Pentapeptide repeat family protein</fullName>
    </recommendedName>
</protein>
<comment type="caution">
    <text evidence="3">The sequence shown here is derived from an EMBL/GenBank/DDBJ whole genome shotgun (WGS) entry which is preliminary data.</text>
</comment>
<dbReference type="Gene3D" id="2.160.20.80">
    <property type="entry name" value="E3 ubiquitin-protein ligase SopA"/>
    <property type="match status" value="1"/>
</dbReference>
<dbReference type="PANTHER" id="PTHR14136:SF17">
    <property type="entry name" value="BTB_POZ DOMAIN-CONTAINING PROTEIN KCTD9"/>
    <property type="match status" value="1"/>
</dbReference>
<feature type="transmembrane region" description="Helical" evidence="1">
    <location>
        <begin position="117"/>
        <end position="137"/>
    </location>
</feature>